<gene>
    <name evidence="2" type="ORF">AWC38_SpisGene11561</name>
</gene>
<dbReference type="AlphaFoldDB" id="A0A2B4S5Q2"/>
<evidence type="ECO:0000256" key="1">
    <source>
        <dbReference type="SAM" id="SignalP"/>
    </source>
</evidence>
<proteinExistence type="predicted"/>
<organism evidence="2 3">
    <name type="scientific">Stylophora pistillata</name>
    <name type="common">Smooth cauliflower coral</name>
    <dbReference type="NCBI Taxonomy" id="50429"/>
    <lineage>
        <taxon>Eukaryota</taxon>
        <taxon>Metazoa</taxon>
        <taxon>Cnidaria</taxon>
        <taxon>Anthozoa</taxon>
        <taxon>Hexacorallia</taxon>
        <taxon>Scleractinia</taxon>
        <taxon>Astrocoeniina</taxon>
        <taxon>Pocilloporidae</taxon>
        <taxon>Stylophora</taxon>
    </lineage>
</organism>
<name>A0A2B4S5Q2_STYPI</name>
<keyword evidence="3" id="KW-1185">Reference proteome</keyword>
<reference evidence="3" key="1">
    <citation type="journal article" date="2017" name="bioRxiv">
        <title>Comparative analysis of the genomes of Stylophora pistillata and Acropora digitifera provides evidence for extensive differences between species of corals.</title>
        <authorList>
            <person name="Voolstra C.R."/>
            <person name="Li Y."/>
            <person name="Liew Y.J."/>
            <person name="Baumgarten S."/>
            <person name="Zoccola D."/>
            <person name="Flot J.-F."/>
            <person name="Tambutte S."/>
            <person name="Allemand D."/>
            <person name="Aranda M."/>
        </authorList>
    </citation>
    <scope>NUCLEOTIDE SEQUENCE [LARGE SCALE GENOMIC DNA]</scope>
</reference>
<feature type="chain" id="PRO_5013038549" description="DUF4430 domain-containing protein" evidence="1">
    <location>
        <begin position="24"/>
        <end position="312"/>
    </location>
</feature>
<dbReference type="PANTHER" id="PTHR10559">
    <property type="entry name" value="TRANSCOBALAMIN-1/GASTRIC INTRINSIC FACTOR"/>
    <property type="match status" value="1"/>
</dbReference>
<sequence length="312" mass="34289">MKTSIIASFSLFLFCAVSSTSQAHLRERREAASEITVTLKLDWNVTALGKPIPPSYTTKVPNGTVVQDIMNKAAGEDKQSPFNYYKNTYYGGLGYLITTINGTGQNQGTSSYWSKFDGDSLVAFPCGGDSYVPYNGSTILFRFTADPYPNNNKSANGYCSGHSTSSQVPLSAITVTIGMDWNTDVIKKSIPSSYSTKVANGTSLREIINKAADQNRRGPFDKYTSTYYGGQGHFITSMNGNKEDSKTDSYWMIYDKTTKELFKPFIDQYKPQYGSTTILKFITSQEPEPSSGCNFMGTSLVVLCLLAIVEAL</sequence>
<evidence type="ECO:0000313" key="2">
    <source>
        <dbReference type="EMBL" id="PFX23852.1"/>
    </source>
</evidence>
<accession>A0A2B4S5Q2</accession>
<dbReference type="EMBL" id="LSMT01000194">
    <property type="protein sequence ID" value="PFX23852.1"/>
    <property type="molecule type" value="Genomic_DNA"/>
</dbReference>
<evidence type="ECO:0008006" key="4">
    <source>
        <dbReference type="Google" id="ProtNLM"/>
    </source>
</evidence>
<dbReference type="Proteomes" id="UP000225706">
    <property type="component" value="Unassembled WGS sequence"/>
</dbReference>
<feature type="signal peptide" evidence="1">
    <location>
        <begin position="1"/>
        <end position="23"/>
    </location>
</feature>
<dbReference type="PANTHER" id="PTHR10559:SF18">
    <property type="entry name" value="TRANSCOBALAMIN II"/>
    <property type="match status" value="1"/>
</dbReference>
<evidence type="ECO:0000313" key="3">
    <source>
        <dbReference type="Proteomes" id="UP000225706"/>
    </source>
</evidence>
<dbReference type="InterPro" id="IPR051588">
    <property type="entry name" value="Cobalamin_Transport"/>
</dbReference>
<comment type="caution">
    <text evidence="2">The sequence shown here is derived from an EMBL/GenBank/DDBJ whole genome shotgun (WGS) entry which is preliminary data.</text>
</comment>
<keyword evidence="1" id="KW-0732">Signal</keyword>
<dbReference type="Gene3D" id="2.170.130.30">
    <property type="match status" value="2"/>
</dbReference>
<protein>
    <recommendedName>
        <fullName evidence="4">DUF4430 domain-containing protein</fullName>
    </recommendedName>
</protein>
<dbReference type="OrthoDB" id="6084164at2759"/>